<sequence length="347" mass="38016">MAAKSSKSIGLSVDGPELVKGKPRPKFDKKAPHLPFDPMPERIEPCLALLKTKPPRGPEWAFEVKWDGYRLAVHVEPTGVRIITRGGHDWTSYFPSIADAAKELGSTMILDGEAVVLDTQGLPNFGLLQRALGGRKATRAAKEAVFYAFDLLYFDGHDLTPLELSSRRHMLGKLLEGETGAIRLSEEIDSDGEAMLRHACQHGLEGIIAKHKDAPYRSGRTGDWLKIKCVASETFAVIGYEPSIKVRGSIASLLLAARRGDELVYAGNVGTGFSAKLARDLRVQLDGMRVDKPAVPIKGKNLVFVEPTLVAEVNFSAWTHDGHLRHPSFKGIRQVEDHADVLDLSSL</sequence>
<keyword evidence="3 7" id="KW-0436">Ligase</keyword>
<evidence type="ECO:0000256" key="1">
    <source>
        <dbReference type="ARBA" id="ARBA00007572"/>
    </source>
</evidence>
<dbReference type="EC" id="6.5.1.1" evidence="2"/>
<dbReference type="GO" id="GO:0006281">
    <property type="term" value="P:DNA repair"/>
    <property type="evidence" value="ECO:0007669"/>
    <property type="project" value="InterPro"/>
</dbReference>
<gene>
    <name evidence="7" type="ORF">HQ945_08810</name>
</gene>
<evidence type="ECO:0000256" key="3">
    <source>
        <dbReference type="ARBA" id="ARBA00022598"/>
    </source>
</evidence>
<evidence type="ECO:0000259" key="6">
    <source>
        <dbReference type="PROSITE" id="PS50160"/>
    </source>
</evidence>
<dbReference type="PROSITE" id="PS50160">
    <property type="entry name" value="DNA_LIGASE_A3"/>
    <property type="match status" value="1"/>
</dbReference>
<dbReference type="PANTHER" id="PTHR45674:SF4">
    <property type="entry name" value="DNA LIGASE 1"/>
    <property type="match status" value="1"/>
</dbReference>
<comment type="catalytic activity">
    <reaction evidence="4">
        <text>ATP + (deoxyribonucleotide)n-3'-hydroxyl + 5'-phospho-(deoxyribonucleotide)m = (deoxyribonucleotide)n+m + AMP + diphosphate.</text>
        <dbReference type="EC" id="6.5.1.1"/>
    </reaction>
</comment>
<evidence type="ECO:0000256" key="2">
    <source>
        <dbReference type="ARBA" id="ARBA00012727"/>
    </source>
</evidence>
<keyword evidence="8" id="KW-1185">Reference proteome</keyword>
<evidence type="ECO:0000313" key="7">
    <source>
        <dbReference type="EMBL" id="NTS31353.1"/>
    </source>
</evidence>
<dbReference type="SUPFAM" id="SSF50249">
    <property type="entry name" value="Nucleic acid-binding proteins"/>
    <property type="match status" value="1"/>
</dbReference>
<feature type="domain" description="ATP-dependent DNA ligase family profile" evidence="6">
    <location>
        <begin position="137"/>
        <end position="228"/>
    </location>
</feature>
<protein>
    <recommendedName>
        <fullName evidence="2">DNA ligase (ATP)</fullName>
        <ecNumber evidence="2">6.5.1.1</ecNumber>
    </recommendedName>
</protein>
<evidence type="ECO:0000313" key="8">
    <source>
        <dbReference type="Proteomes" id="UP000550508"/>
    </source>
</evidence>
<dbReference type="PANTHER" id="PTHR45674">
    <property type="entry name" value="DNA LIGASE 1/3 FAMILY MEMBER"/>
    <property type="match status" value="1"/>
</dbReference>
<dbReference type="InterPro" id="IPR012309">
    <property type="entry name" value="DNA_ligase_ATP-dep_C"/>
</dbReference>
<reference evidence="7 8" key="1">
    <citation type="submission" date="2020-05" db="EMBL/GenBank/DDBJ databases">
        <authorList>
            <person name="Kim M.K."/>
        </authorList>
    </citation>
    <scope>NUCLEOTIDE SEQUENCE [LARGE SCALE GENOMIC DNA]</scope>
    <source>
        <strain evidence="7 8">BT25</strain>
    </source>
</reference>
<evidence type="ECO:0000256" key="5">
    <source>
        <dbReference type="SAM" id="MobiDB-lite"/>
    </source>
</evidence>
<dbReference type="CDD" id="cd07971">
    <property type="entry name" value="OBF_DNA_ligase_LigD"/>
    <property type="match status" value="1"/>
</dbReference>
<comment type="caution">
    <text evidence="7">The sequence shown here is derived from an EMBL/GenBank/DDBJ whole genome shotgun (WGS) entry which is preliminary data.</text>
</comment>
<accession>A0A849VU27</accession>
<dbReference type="Pfam" id="PF01068">
    <property type="entry name" value="DNA_ligase_A_M"/>
    <property type="match status" value="1"/>
</dbReference>
<dbReference type="EMBL" id="JABUMX010000002">
    <property type="protein sequence ID" value="NTS31353.1"/>
    <property type="molecule type" value="Genomic_DNA"/>
</dbReference>
<evidence type="ECO:0000256" key="4">
    <source>
        <dbReference type="ARBA" id="ARBA00034003"/>
    </source>
</evidence>
<dbReference type="RefSeq" id="WP_174207981.1">
    <property type="nucleotide sequence ID" value="NZ_JABUMX010000002.1"/>
</dbReference>
<dbReference type="SUPFAM" id="SSF56091">
    <property type="entry name" value="DNA ligase/mRNA capping enzyme, catalytic domain"/>
    <property type="match status" value="1"/>
</dbReference>
<dbReference type="Gene3D" id="3.30.1490.70">
    <property type="match status" value="1"/>
</dbReference>
<dbReference type="Gene3D" id="3.30.470.30">
    <property type="entry name" value="DNA ligase/mRNA capping enzyme"/>
    <property type="match status" value="1"/>
</dbReference>
<feature type="compositionally biased region" description="Basic and acidic residues" evidence="5">
    <location>
        <begin position="17"/>
        <end position="31"/>
    </location>
</feature>
<dbReference type="NCBIfam" id="TIGR02779">
    <property type="entry name" value="NHEJ_ligase_lig"/>
    <property type="match status" value="1"/>
</dbReference>
<organism evidence="7 8">
    <name type="scientific">Phyllobacterium pellucidum</name>
    <dbReference type="NCBI Taxonomy" id="2740464"/>
    <lineage>
        <taxon>Bacteria</taxon>
        <taxon>Pseudomonadati</taxon>
        <taxon>Pseudomonadota</taxon>
        <taxon>Alphaproteobacteria</taxon>
        <taxon>Hyphomicrobiales</taxon>
        <taxon>Phyllobacteriaceae</taxon>
        <taxon>Phyllobacterium</taxon>
    </lineage>
</organism>
<dbReference type="GO" id="GO:0005524">
    <property type="term" value="F:ATP binding"/>
    <property type="evidence" value="ECO:0007669"/>
    <property type="project" value="InterPro"/>
</dbReference>
<proteinExistence type="inferred from homology"/>
<comment type="similarity">
    <text evidence="1">Belongs to the ATP-dependent DNA ligase family.</text>
</comment>
<dbReference type="Proteomes" id="UP000550508">
    <property type="component" value="Unassembled WGS sequence"/>
</dbReference>
<dbReference type="InterPro" id="IPR050191">
    <property type="entry name" value="ATP-dep_DNA_ligase"/>
</dbReference>
<name>A0A849VU27_9HYPH</name>
<dbReference type="AlphaFoldDB" id="A0A849VU27"/>
<dbReference type="CDD" id="cd07906">
    <property type="entry name" value="Adenylation_DNA_ligase_LigD_LigC"/>
    <property type="match status" value="1"/>
</dbReference>
<dbReference type="InterPro" id="IPR012310">
    <property type="entry name" value="DNA_ligase_ATP-dep_cent"/>
</dbReference>
<dbReference type="InterPro" id="IPR012340">
    <property type="entry name" value="NA-bd_OB-fold"/>
</dbReference>
<dbReference type="InterPro" id="IPR014146">
    <property type="entry name" value="LigD_ligase_dom"/>
</dbReference>
<dbReference type="Gene3D" id="2.40.50.140">
    <property type="entry name" value="Nucleic acid-binding proteins"/>
    <property type="match status" value="1"/>
</dbReference>
<feature type="region of interest" description="Disordered" evidence="5">
    <location>
        <begin position="1"/>
        <end position="35"/>
    </location>
</feature>
<dbReference type="GO" id="GO:0006310">
    <property type="term" value="P:DNA recombination"/>
    <property type="evidence" value="ECO:0007669"/>
    <property type="project" value="InterPro"/>
</dbReference>
<dbReference type="Pfam" id="PF04679">
    <property type="entry name" value="DNA_ligase_A_C"/>
    <property type="match status" value="1"/>
</dbReference>
<dbReference type="GO" id="GO:0003910">
    <property type="term" value="F:DNA ligase (ATP) activity"/>
    <property type="evidence" value="ECO:0007669"/>
    <property type="project" value="UniProtKB-EC"/>
</dbReference>